<sequence length="335" mass="37019">MVRWRGRRQSENIEDRRGQPGRRGFPFPFPGSRRGRGMRIPLPRGRAGRSSGLGILGILVILGLLLLLGVDPRVILTGGAPGPQADREATFPDLNIPGLPDADETTRAQRQVPKPGTGSRSDDELARFVGVILADTEDVWRKAFQSFGRTYREPKLVLFSGYTRTRCGAGMAAMGPFYCPLDETVYIDLSFYRQLRQQFGAPGDFAQAYVIAHEVGHHVQTLLGIADTVRQAQQSVGGRQANALQVRMELQADCLAGVWANRIDREKGILEEGDIEEGLRAASAIGDDTIQRRTQGRVVPDAFTHGTSEQRVRWFRHGLESGQLQACDTFRAARL</sequence>
<reference evidence="7 8" key="1">
    <citation type="submission" date="2018-08" db="EMBL/GenBank/DDBJ databases">
        <title>Genomic Encyclopedia of Archaeal and Bacterial Type Strains, Phase II (KMG-II): from individual species to whole genera.</title>
        <authorList>
            <person name="Goeker M."/>
        </authorList>
    </citation>
    <scope>NUCLEOTIDE SEQUENCE [LARGE SCALE GENOMIC DNA]</scope>
    <source>
        <strain evidence="7 8">DSM 5002</strain>
    </source>
</reference>
<dbReference type="Pfam" id="PF04228">
    <property type="entry name" value="Zn_peptidase"/>
    <property type="match status" value="1"/>
</dbReference>
<feature type="transmembrane region" description="Helical" evidence="6">
    <location>
        <begin position="52"/>
        <end position="70"/>
    </location>
</feature>
<dbReference type="Proteomes" id="UP000266273">
    <property type="component" value="Unassembled WGS sequence"/>
</dbReference>
<dbReference type="EMBL" id="QXDF01000001">
    <property type="protein sequence ID" value="RIA56004.1"/>
    <property type="molecule type" value="Genomic_DNA"/>
</dbReference>
<feature type="compositionally biased region" description="Basic and acidic residues" evidence="5">
    <location>
        <begin position="8"/>
        <end position="18"/>
    </location>
</feature>
<organism evidence="7 8">
    <name type="scientific">Dichotomicrobium thermohalophilum</name>
    <dbReference type="NCBI Taxonomy" id="933063"/>
    <lineage>
        <taxon>Bacteria</taxon>
        <taxon>Pseudomonadati</taxon>
        <taxon>Pseudomonadota</taxon>
        <taxon>Alphaproteobacteria</taxon>
        <taxon>Hyphomicrobiales</taxon>
        <taxon>Hyphomicrobiaceae</taxon>
        <taxon>Dichotomicrobium</taxon>
    </lineage>
</organism>
<feature type="compositionally biased region" description="Low complexity" evidence="5">
    <location>
        <begin position="22"/>
        <end position="38"/>
    </location>
</feature>
<evidence type="ECO:0000256" key="2">
    <source>
        <dbReference type="ARBA" id="ARBA00022692"/>
    </source>
</evidence>
<keyword evidence="2 6" id="KW-0812">Transmembrane</keyword>
<dbReference type="GO" id="GO:0016020">
    <property type="term" value="C:membrane"/>
    <property type="evidence" value="ECO:0007669"/>
    <property type="project" value="UniProtKB-SubCell"/>
</dbReference>
<keyword evidence="8" id="KW-1185">Reference proteome</keyword>
<dbReference type="AlphaFoldDB" id="A0A397QD40"/>
<evidence type="ECO:0000313" key="8">
    <source>
        <dbReference type="Proteomes" id="UP000266273"/>
    </source>
</evidence>
<name>A0A397QD40_9HYPH</name>
<proteinExistence type="predicted"/>
<accession>A0A397QD40</accession>
<protein>
    <recommendedName>
        <fullName evidence="9">Metalloprotease</fullName>
    </recommendedName>
</protein>
<feature type="region of interest" description="Disordered" evidence="5">
    <location>
        <begin position="1"/>
        <end position="38"/>
    </location>
</feature>
<keyword evidence="3 6" id="KW-1133">Transmembrane helix</keyword>
<feature type="region of interest" description="Disordered" evidence="5">
    <location>
        <begin position="80"/>
        <end position="122"/>
    </location>
</feature>
<dbReference type="PANTHER" id="PTHR30168">
    <property type="entry name" value="PUTATIVE MEMBRANE PROTEIN YPFJ"/>
    <property type="match status" value="1"/>
</dbReference>
<evidence type="ECO:0000256" key="6">
    <source>
        <dbReference type="SAM" id="Phobius"/>
    </source>
</evidence>
<evidence type="ECO:0000313" key="7">
    <source>
        <dbReference type="EMBL" id="RIA56004.1"/>
    </source>
</evidence>
<gene>
    <name evidence="7" type="ORF">BXY53_1095</name>
</gene>
<comment type="subcellular location">
    <subcellularLocation>
        <location evidence="1">Membrane</location>
        <topology evidence="1">Single-pass membrane protein</topology>
    </subcellularLocation>
</comment>
<dbReference type="InterPro" id="IPR007343">
    <property type="entry name" value="Uncharacterised_pept_Zn_put"/>
</dbReference>
<evidence type="ECO:0008006" key="9">
    <source>
        <dbReference type="Google" id="ProtNLM"/>
    </source>
</evidence>
<evidence type="ECO:0000256" key="4">
    <source>
        <dbReference type="ARBA" id="ARBA00023136"/>
    </source>
</evidence>
<comment type="caution">
    <text evidence="7">The sequence shown here is derived from an EMBL/GenBank/DDBJ whole genome shotgun (WGS) entry which is preliminary data.</text>
</comment>
<evidence type="ECO:0000256" key="5">
    <source>
        <dbReference type="SAM" id="MobiDB-lite"/>
    </source>
</evidence>
<dbReference type="PANTHER" id="PTHR30168:SF0">
    <property type="entry name" value="INNER MEMBRANE PROTEIN"/>
    <property type="match status" value="1"/>
</dbReference>
<evidence type="ECO:0000256" key="3">
    <source>
        <dbReference type="ARBA" id="ARBA00022989"/>
    </source>
</evidence>
<dbReference type="RefSeq" id="WP_119060841.1">
    <property type="nucleotide sequence ID" value="NZ_QXDF01000001.1"/>
</dbReference>
<keyword evidence="4 6" id="KW-0472">Membrane</keyword>
<evidence type="ECO:0000256" key="1">
    <source>
        <dbReference type="ARBA" id="ARBA00004167"/>
    </source>
</evidence>
<dbReference type="OrthoDB" id="9774900at2"/>